<keyword evidence="3" id="KW-1185">Reference proteome</keyword>
<dbReference type="Proteomes" id="UP000187148">
    <property type="component" value="Chromosome"/>
</dbReference>
<evidence type="ECO:0000313" key="2">
    <source>
        <dbReference type="EMBL" id="APZ05158.1"/>
    </source>
</evidence>
<dbReference type="Pfam" id="PF11120">
    <property type="entry name" value="CBP_BcsF"/>
    <property type="match status" value="1"/>
</dbReference>
<dbReference type="InterPro" id="IPR019995">
    <property type="entry name" value="Cellulose_BcsF/YhjT"/>
</dbReference>
<feature type="transmembrane region" description="Helical" evidence="1">
    <location>
        <begin position="6"/>
        <end position="25"/>
    </location>
</feature>
<gene>
    <name evidence="2" type="ORF">BWI95_08865</name>
</gene>
<organism evidence="2 3">
    <name type="scientific">Kosakonia cowanii JCM 10956 = DSM 18146</name>
    <dbReference type="NCBI Taxonomy" id="1300165"/>
    <lineage>
        <taxon>Bacteria</taxon>
        <taxon>Pseudomonadati</taxon>
        <taxon>Pseudomonadota</taxon>
        <taxon>Gammaproteobacteria</taxon>
        <taxon>Enterobacterales</taxon>
        <taxon>Enterobacteriaceae</taxon>
        <taxon>Kosakonia</taxon>
    </lineage>
</organism>
<proteinExistence type="predicted"/>
<name>A0A807LGQ2_9ENTR</name>
<dbReference type="EMBL" id="CP019445">
    <property type="protein sequence ID" value="APZ05158.1"/>
    <property type="molecule type" value="Genomic_DNA"/>
</dbReference>
<keyword evidence="1" id="KW-1133">Transmembrane helix</keyword>
<evidence type="ECO:0000313" key="3">
    <source>
        <dbReference type="Proteomes" id="UP000187148"/>
    </source>
</evidence>
<keyword evidence="1" id="KW-0812">Transmembrane</keyword>
<keyword evidence="1" id="KW-0472">Membrane</keyword>
<sequence>MMSISDIIQLIVLCALIFFPLGYLARHWQRPLRTALRLTFTKPRYVKPIGVLRRDSHAKADRKHDK</sequence>
<dbReference type="NCBIfam" id="TIGR03493">
    <property type="entry name" value="cellullose_BcsF"/>
    <property type="match status" value="1"/>
</dbReference>
<dbReference type="RefSeq" id="WP_054802682.1">
    <property type="nucleotide sequence ID" value="NZ_CP019445.1"/>
</dbReference>
<dbReference type="KEGG" id="kco:BWI95_08865"/>
<reference evidence="2 3" key="1">
    <citation type="submission" date="2017-01" db="EMBL/GenBank/DDBJ databases">
        <authorList>
            <person name="Cao J.-M."/>
        </authorList>
    </citation>
    <scope>NUCLEOTIDE SEQUENCE [LARGE SCALE GENOMIC DNA]</scope>
    <source>
        <strain evidence="2 3">888-76</strain>
    </source>
</reference>
<dbReference type="AlphaFoldDB" id="A0A807LGQ2"/>
<accession>A0A807LGQ2</accession>
<protein>
    <submittedName>
        <fullName evidence="2">Cellulose biosynthesis protein BcsF</fullName>
    </submittedName>
</protein>
<evidence type="ECO:0000256" key="1">
    <source>
        <dbReference type="SAM" id="Phobius"/>
    </source>
</evidence>